<name>A0ABN5DVA1_9BACT</name>
<organism evidence="1 2">
    <name type="scientific">Mesomycoplasma dispar</name>
    <dbReference type="NCBI Taxonomy" id="86660"/>
    <lineage>
        <taxon>Bacteria</taxon>
        <taxon>Bacillati</taxon>
        <taxon>Mycoplasmatota</taxon>
        <taxon>Mycoplasmoidales</taxon>
        <taxon>Metamycoplasmataceae</taxon>
        <taxon>Mesomycoplasma</taxon>
    </lineage>
</organism>
<evidence type="ECO:0000313" key="2">
    <source>
        <dbReference type="Proteomes" id="UP000224629"/>
    </source>
</evidence>
<reference evidence="1" key="1">
    <citation type="submission" date="2017-10" db="EMBL/GenBank/DDBJ databases">
        <title>Genome-wide analysis of the first isolated strain mycoplasma dispar GS01.</title>
        <authorList>
            <person name="Hao H."/>
            <person name="Chen S."/>
            <person name="Zhao P."/>
            <person name="Chu Y."/>
            <person name="Liu Y."/>
        </authorList>
    </citation>
    <scope>NUCLEOTIDE SEQUENCE [LARGE SCALE GENOMIC DNA]</scope>
    <source>
        <strain evidence="1">GS01</strain>
    </source>
</reference>
<dbReference type="RefSeq" id="WP_099451882.1">
    <property type="nucleotide sequence ID" value="NZ_CP024161.1"/>
</dbReference>
<dbReference type="Proteomes" id="UP000224629">
    <property type="component" value="Chromosome"/>
</dbReference>
<gene>
    <name evidence="1" type="ORF">CSW10_01425</name>
</gene>
<proteinExistence type="predicted"/>
<evidence type="ECO:0000313" key="1">
    <source>
        <dbReference type="EMBL" id="ATP59602.1"/>
    </source>
</evidence>
<keyword evidence="2" id="KW-1185">Reference proteome</keyword>
<sequence>MQSNQRIAKINEFEEKLHSLSVSLWSRYNVIEEVEWVVINKTPQTDYYYYYYSGTGGKNLVFKNLKTNETKTIEQMLEIDPLRLRKWGVIKVFNDEGKVVNILSNSSFYKVSKLSEGLGE</sequence>
<protein>
    <submittedName>
        <fullName evidence="1">Uncharacterized protein</fullName>
    </submittedName>
</protein>
<accession>A0ABN5DVA1</accession>
<dbReference type="EMBL" id="CP024161">
    <property type="protein sequence ID" value="ATP59602.1"/>
    <property type="molecule type" value="Genomic_DNA"/>
</dbReference>